<feature type="domain" description="Histidine kinase/HSP90-like ATPase" evidence="2">
    <location>
        <begin position="4"/>
        <end position="63"/>
    </location>
</feature>
<evidence type="ECO:0000313" key="3">
    <source>
        <dbReference type="EMBL" id="SVC36481.1"/>
    </source>
</evidence>
<dbReference type="AlphaFoldDB" id="A0A382LNM0"/>
<organism evidence="3">
    <name type="scientific">marine metagenome</name>
    <dbReference type="NCBI Taxonomy" id="408172"/>
    <lineage>
        <taxon>unclassified sequences</taxon>
        <taxon>metagenomes</taxon>
        <taxon>ecological metagenomes</taxon>
    </lineage>
</organism>
<dbReference type="Pfam" id="PF02518">
    <property type="entry name" value="HATPase_c"/>
    <property type="match status" value="1"/>
</dbReference>
<dbReference type="Gene3D" id="3.30.565.10">
    <property type="entry name" value="Histidine kinase-like ATPase, C-terminal domain"/>
    <property type="match status" value="1"/>
</dbReference>
<name>A0A382LNM0_9ZZZZ</name>
<proteinExistence type="inferred from homology"/>
<dbReference type="PANTHER" id="PTHR10073:SF12">
    <property type="entry name" value="DNA MISMATCH REPAIR PROTEIN MLH1"/>
    <property type="match status" value="1"/>
</dbReference>
<dbReference type="GO" id="GO:0016887">
    <property type="term" value="F:ATP hydrolysis activity"/>
    <property type="evidence" value="ECO:0007669"/>
    <property type="project" value="InterPro"/>
</dbReference>
<evidence type="ECO:0000259" key="2">
    <source>
        <dbReference type="Pfam" id="PF02518"/>
    </source>
</evidence>
<sequence length="72" mass="7708">VVERPASVVKELMENSLDAGATELTITIENGGHTLIQVLDNGDGIAPEDLPLAVQRYSTSKIKTAGDLFRID</sequence>
<dbReference type="GO" id="GO:0140664">
    <property type="term" value="F:ATP-dependent DNA damage sensor activity"/>
    <property type="evidence" value="ECO:0007669"/>
    <property type="project" value="InterPro"/>
</dbReference>
<dbReference type="PANTHER" id="PTHR10073">
    <property type="entry name" value="DNA MISMATCH REPAIR PROTEIN MLH, PMS, MUTL"/>
    <property type="match status" value="1"/>
</dbReference>
<dbReference type="InterPro" id="IPR038973">
    <property type="entry name" value="MutL/Mlh/Pms-like"/>
</dbReference>
<feature type="non-terminal residue" evidence="3">
    <location>
        <position position="72"/>
    </location>
</feature>
<evidence type="ECO:0000256" key="1">
    <source>
        <dbReference type="ARBA" id="ARBA00006082"/>
    </source>
</evidence>
<reference evidence="3" key="1">
    <citation type="submission" date="2018-05" db="EMBL/GenBank/DDBJ databases">
        <authorList>
            <person name="Lanie J.A."/>
            <person name="Ng W.-L."/>
            <person name="Kazmierczak K.M."/>
            <person name="Andrzejewski T.M."/>
            <person name="Davidsen T.M."/>
            <person name="Wayne K.J."/>
            <person name="Tettelin H."/>
            <person name="Glass J.I."/>
            <person name="Rusch D."/>
            <person name="Podicherti R."/>
            <person name="Tsui H.-C.T."/>
            <person name="Winkler M.E."/>
        </authorList>
    </citation>
    <scope>NUCLEOTIDE SEQUENCE</scope>
</reference>
<protein>
    <recommendedName>
        <fullName evidence="2">Histidine kinase/HSP90-like ATPase domain-containing protein</fullName>
    </recommendedName>
</protein>
<feature type="non-terminal residue" evidence="3">
    <location>
        <position position="1"/>
    </location>
</feature>
<dbReference type="InterPro" id="IPR003594">
    <property type="entry name" value="HATPase_dom"/>
</dbReference>
<gene>
    <name evidence="3" type="ORF">METZ01_LOCUS289335</name>
</gene>
<dbReference type="SUPFAM" id="SSF55874">
    <property type="entry name" value="ATPase domain of HSP90 chaperone/DNA topoisomerase II/histidine kinase"/>
    <property type="match status" value="1"/>
</dbReference>
<dbReference type="GO" id="GO:0032300">
    <property type="term" value="C:mismatch repair complex"/>
    <property type="evidence" value="ECO:0007669"/>
    <property type="project" value="InterPro"/>
</dbReference>
<accession>A0A382LNM0</accession>
<dbReference type="GO" id="GO:0006298">
    <property type="term" value="P:mismatch repair"/>
    <property type="evidence" value="ECO:0007669"/>
    <property type="project" value="InterPro"/>
</dbReference>
<dbReference type="InterPro" id="IPR036890">
    <property type="entry name" value="HATPase_C_sf"/>
</dbReference>
<comment type="similarity">
    <text evidence="1">Belongs to the DNA mismatch repair MutL/HexB family.</text>
</comment>
<dbReference type="EMBL" id="UINC01087258">
    <property type="protein sequence ID" value="SVC36481.1"/>
    <property type="molecule type" value="Genomic_DNA"/>
</dbReference>